<dbReference type="GO" id="GO:0005975">
    <property type="term" value="P:carbohydrate metabolic process"/>
    <property type="evidence" value="ECO:0007669"/>
    <property type="project" value="UniProtKB-ARBA"/>
</dbReference>
<dbReference type="Gene3D" id="2.60.40.10">
    <property type="entry name" value="Immunoglobulins"/>
    <property type="match status" value="2"/>
</dbReference>
<protein>
    <submittedName>
        <fullName evidence="5">Fibronectin type III domain-containing protein</fullName>
    </submittedName>
</protein>
<dbReference type="Pfam" id="PF00149">
    <property type="entry name" value="Metallophos"/>
    <property type="match status" value="1"/>
</dbReference>
<dbReference type="CDD" id="cd00063">
    <property type="entry name" value="FN3"/>
    <property type="match status" value="1"/>
</dbReference>
<sequence>MKQHSTLFSNRLRSAATRLLGVAAATAVAVTALVPAAPALADEIADIATVPVAGDLNPIDVKVVRASGALKNTIVEGIADGLGRRGLYELPGLTSPVADQEGNGLNEASYGANDVVGTQWKPKYGWDYETVLEERPERLEAVEGGLRIGSGTDRIQRDANGLTSTTALNDAVLNLEELSDDAAAVLDLKGDDAEILTADSIVTTAESTGGLELELSTAINGLTLFGEQIDTPGGVLAEPVTRSSSIATDDVVALLRGLGVDPEDIDQYAPMVGSSNLAAELFVTASTSETGGLGVEIKVEVDLAAVSAGDEETPAGLLFDVELHADNTLLEATFGGAEIAAEPVDPPTVTELTPLSAVAGDLITVQGTGFQPDATTVTVGGVRATDVAVLADGTTLTFLVPAGAAGADLPVIVKTRGGEVEAGALTVSAPITITEHPSNRTIEAGDEARFTAAASGHPAPSVQWQFRTALGGAWTDIDGQTFPSALTGTLELPAEAAWTGLQVRALFSNGAGQEVASNSATLTVNQPTVPVDSDLAALASPVKVGAVALILTGQASGGTFAGLINGELSKGVELGEPGRFVLTETGTPAPGRTLRATYPADSSATGSGIGDLASGTRFGPVTVENVHGAERITSTATVESFLLTDKALDDKGRIGSVAEVTDLIEATQVTTTVTAPVDESAPTTAEARIGSLKILGEPVTEADGLVDGVIAEPITKTYAKEITDIPAVLEGLDVSISDYFEDPSELVGNARVVVEITVEQKTETETDTAAASGLVVTGKVELDLLLEPIGTAAAFVKRVEIASDGLGEAFNTELAATAVARNGAKLPEPGDGNGPGPVDPEPEEPEEPLPFLSYKPEAAPDRVILNPTATPSTSQNITWRTIDTVTSGTVEYWPTEAGSAQKATVQATTGDVYTTTSKEEGEYDSRKHSATLEGLAPATSYTYRVGTESEAGDRWSPEYTFRTGAAQAEAFDFVYLGDAQNDLRRRWEPAVKKAFERLEDAELVLHAGDQINNADKDDEWGEWFNGLAETGAQVNQVVVAGNHEYHNGNLGKTWRQSYTVPQNGPVVTAEPGTCEYVYQRKMTASMKDIVYYTDYQGVRFVTLGGTTQAGDLLPSSGDLAGVTCSEDFNFLDYWFQIQAEWLDGVLEENPGRWSVVSIHQPIFSTSEGRDNTHLRNLLLPTIEKHNVDLVLQGHDHTYGRGHLASNNVEGKKGLQDGPVYVVSVLGPKSYKLDTSENNDWTENGAERVTAYEGVRTYQNISVAGNRLEYQAYEWESGKVVDSFEICKTPEGAKVATKTGASDLPEGCDDPVSLANTDLPEVLGSAKVGAALQADRGAWNESGLSFAYQWLRDGAEIQGATGRSYEVQPADQGSVLSVRVTASKDGAEVSAESAGTEPVRPGTFTNLTLPTLRGTVSVGQTLRSNGGTWSQEAELGYQWLADGAPIAGATGETLTLTPAHLGAEITVLVTATVEGYPALEAESAHSGPVVAGALSSLVTPQLAGTARVGAELTATPGVWNVAGAEVAYQWLRDGQPIATATEARYALTAEDLGTLIGVRVTASAQGYADRIVTLRSADLAVRGGVELNRQPTVSGTARVGSALRATAGEWSVSPSAVRYQWLRNGKAIAKATGARYVATGADAGKRISVRVTATTAGYETATATSPATKTVQKGSFRAKSLKITGKAAQGRTVKAAVKWSTSGVRATYVWKVGGKTVQRGSKVGYRIKAKDAGKRITVTVKGAKTGFAAASKTASKKIARR</sequence>
<accession>A0A939S951</accession>
<dbReference type="PANTHER" id="PTHR22953:SF153">
    <property type="entry name" value="PURPLE ACID PHOSPHATASE"/>
    <property type="match status" value="1"/>
</dbReference>
<dbReference type="Pfam" id="PF01833">
    <property type="entry name" value="TIG"/>
    <property type="match status" value="1"/>
</dbReference>
<keyword evidence="1 3" id="KW-0732">Signal</keyword>
<feature type="region of interest" description="Disordered" evidence="2">
    <location>
        <begin position="823"/>
        <end position="851"/>
    </location>
</feature>
<dbReference type="InterPro" id="IPR013783">
    <property type="entry name" value="Ig-like_fold"/>
</dbReference>
<evidence type="ECO:0000313" key="6">
    <source>
        <dbReference type="Proteomes" id="UP000664382"/>
    </source>
</evidence>
<evidence type="ECO:0000256" key="2">
    <source>
        <dbReference type="SAM" id="MobiDB-lite"/>
    </source>
</evidence>
<dbReference type="InterPro" id="IPR014756">
    <property type="entry name" value="Ig_E-set"/>
</dbReference>
<evidence type="ECO:0000259" key="4">
    <source>
        <dbReference type="PROSITE" id="PS50853"/>
    </source>
</evidence>
<dbReference type="EMBL" id="JAGDYM010000003">
    <property type="protein sequence ID" value="MBO1900567.1"/>
    <property type="molecule type" value="Genomic_DNA"/>
</dbReference>
<keyword evidence="6" id="KW-1185">Reference proteome</keyword>
<dbReference type="Gene3D" id="2.60.40.380">
    <property type="entry name" value="Purple acid phosphatase-like, N-terminal"/>
    <property type="match status" value="1"/>
</dbReference>
<feature type="chain" id="PRO_5037436633" evidence="3">
    <location>
        <begin position="42"/>
        <end position="1760"/>
    </location>
</feature>
<name>A0A939S951_9MICO</name>
<dbReference type="InterPro" id="IPR008963">
    <property type="entry name" value="Purple_acid_Pase-like_N"/>
</dbReference>
<dbReference type="PANTHER" id="PTHR22953">
    <property type="entry name" value="ACID PHOSPHATASE RELATED"/>
    <property type="match status" value="1"/>
</dbReference>
<dbReference type="InterPro" id="IPR029052">
    <property type="entry name" value="Metallo-depent_PP-like"/>
</dbReference>
<dbReference type="Proteomes" id="UP000664382">
    <property type="component" value="Unassembled WGS sequence"/>
</dbReference>
<dbReference type="InterPro" id="IPR003961">
    <property type="entry name" value="FN3_dom"/>
</dbReference>
<dbReference type="CDD" id="cd00102">
    <property type="entry name" value="IPT"/>
    <property type="match status" value="1"/>
</dbReference>
<feature type="domain" description="Fibronectin type-III" evidence="4">
    <location>
        <begin position="873"/>
        <end position="966"/>
    </location>
</feature>
<gene>
    <name evidence="5" type="ORF">J4H92_01225</name>
</gene>
<evidence type="ECO:0000313" key="5">
    <source>
        <dbReference type="EMBL" id="MBO1900567.1"/>
    </source>
</evidence>
<evidence type="ECO:0000256" key="1">
    <source>
        <dbReference type="ARBA" id="ARBA00022729"/>
    </source>
</evidence>
<organism evidence="5 6">
    <name type="scientific">Leucobacter weissii</name>
    <dbReference type="NCBI Taxonomy" id="1983706"/>
    <lineage>
        <taxon>Bacteria</taxon>
        <taxon>Bacillati</taxon>
        <taxon>Actinomycetota</taxon>
        <taxon>Actinomycetes</taxon>
        <taxon>Micrococcales</taxon>
        <taxon>Microbacteriaceae</taxon>
        <taxon>Leucobacter</taxon>
    </lineage>
</organism>
<reference evidence="5" key="1">
    <citation type="submission" date="2021-03" db="EMBL/GenBank/DDBJ databases">
        <title>Leucobacter chromiisoli sp. nov., isolated from chromium-containing soil of chemical plant.</title>
        <authorList>
            <person name="Xu Z."/>
        </authorList>
    </citation>
    <scope>NUCLEOTIDE SEQUENCE</scope>
    <source>
        <strain evidence="5">S27</strain>
    </source>
</reference>
<dbReference type="InterPro" id="IPR036179">
    <property type="entry name" value="Ig-like_dom_sf"/>
</dbReference>
<dbReference type="InterPro" id="IPR004843">
    <property type="entry name" value="Calcineurin-like_PHP"/>
</dbReference>
<dbReference type="GO" id="GO:0003993">
    <property type="term" value="F:acid phosphatase activity"/>
    <property type="evidence" value="ECO:0007669"/>
    <property type="project" value="InterPro"/>
</dbReference>
<dbReference type="SUPFAM" id="SSF81296">
    <property type="entry name" value="E set domains"/>
    <property type="match status" value="1"/>
</dbReference>
<dbReference type="PROSITE" id="PS50853">
    <property type="entry name" value="FN3"/>
    <property type="match status" value="1"/>
</dbReference>
<dbReference type="InterPro" id="IPR015914">
    <property type="entry name" value="PAPs_N"/>
</dbReference>
<dbReference type="SUPFAM" id="SSF48726">
    <property type="entry name" value="Immunoglobulin"/>
    <property type="match status" value="1"/>
</dbReference>
<dbReference type="InterPro" id="IPR039331">
    <property type="entry name" value="PAPs-like"/>
</dbReference>
<dbReference type="InterPro" id="IPR002909">
    <property type="entry name" value="IPT_dom"/>
</dbReference>
<dbReference type="SUPFAM" id="SSF56300">
    <property type="entry name" value="Metallo-dependent phosphatases"/>
    <property type="match status" value="1"/>
</dbReference>
<dbReference type="Pfam" id="PF16656">
    <property type="entry name" value="Pur_ac_phosph_N"/>
    <property type="match status" value="1"/>
</dbReference>
<dbReference type="GO" id="GO:0046872">
    <property type="term" value="F:metal ion binding"/>
    <property type="evidence" value="ECO:0007669"/>
    <property type="project" value="InterPro"/>
</dbReference>
<dbReference type="Gene3D" id="3.60.21.10">
    <property type="match status" value="1"/>
</dbReference>
<dbReference type="SUPFAM" id="SSF49363">
    <property type="entry name" value="Purple acid phosphatase, N-terminal domain"/>
    <property type="match status" value="1"/>
</dbReference>
<feature type="signal peptide" evidence="3">
    <location>
        <begin position="1"/>
        <end position="41"/>
    </location>
</feature>
<evidence type="ECO:0000256" key="3">
    <source>
        <dbReference type="SAM" id="SignalP"/>
    </source>
</evidence>
<proteinExistence type="predicted"/>
<dbReference type="RefSeq" id="WP_208095211.1">
    <property type="nucleotide sequence ID" value="NZ_JAGDYM010000003.1"/>
</dbReference>
<comment type="caution">
    <text evidence="5">The sequence shown here is derived from an EMBL/GenBank/DDBJ whole genome shotgun (WGS) entry which is preliminary data.</text>
</comment>
<dbReference type="Gene3D" id="2.60.40.2700">
    <property type="match status" value="4"/>
</dbReference>